<sequence length="317" mass="32934">MSMTPPLPGNLRGAVDLSSLVSRAQAPAPTAGGPAGEGAGGASSLIVSASDANFPQIVELSNTVPVLVDLAAPWAEPSQELSAVLDRVVASYGGRLVLARVDVEASPQIAQAFQAQSIPTVAAIIGGRPVGLFAGVYPEDQIRDVIEQVLQLAQQNGVTGTVPVEGGPAEGDAAEPVEEPLPPHHAEAYEAISTGDYDTAIAEYQTAIAQNPRDSLAVAGLAQVQLLKRLDGVSLDDVRSDAAAHPDDLDAQLLVADLDVSGGHIDDAFGRLLDLFPKQDQAGKDRIRARLLDLFEVVGTDDPRVAKARTRLAGLLF</sequence>
<evidence type="ECO:0000256" key="1">
    <source>
        <dbReference type="ARBA" id="ARBA00008987"/>
    </source>
</evidence>
<dbReference type="Gene3D" id="1.25.40.10">
    <property type="entry name" value="Tetratricopeptide repeat domain"/>
    <property type="match status" value="1"/>
</dbReference>
<dbReference type="AlphaFoldDB" id="A0A1X9LIA0"/>
<organism evidence="3 4">
    <name type="scientific">Cnuibacter physcomitrellae</name>
    <dbReference type="NCBI Taxonomy" id="1619308"/>
    <lineage>
        <taxon>Bacteria</taxon>
        <taxon>Bacillati</taxon>
        <taxon>Actinomycetota</taxon>
        <taxon>Actinomycetes</taxon>
        <taxon>Micrococcales</taxon>
        <taxon>Microbacteriaceae</taxon>
        <taxon>Cnuibacter</taxon>
    </lineage>
</organism>
<dbReference type="Gene3D" id="3.40.30.10">
    <property type="entry name" value="Glutaredoxin"/>
    <property type="match status" value="1"/>
</dbReference>
<evidence type="ECO:0000313" key="4">
    <source>
        <dbReference type="Proteomes" id="UP000192775"/>
    </source>
</evidence>
<gene>
    <name evidence="3" type="ORF">B5808_06215</name>
</gene>
<keyword evidence="2" id="KW-0676">Redox-active center</keyword>
<proteinExistence type="inferred from homology"/>
<dbReference type="Pfam" id="PF14561">
    <property type="entry name" value="TPR_20"/>
    <property type="match status" value="1"/>
</dbReference>
<protein>
    <submittedName>
        <fullName evidence="3">Co-chaperone YbbN</fullName>
    </submittedName>
</protein>
<dbReference type="PROSITE" id="PS51352">
    <property type="entry name" value="THIOREDOXIN_2"/>
    <property type="match status" value="1"/>
</dbReference>
<dbReference type="GO" id="GO:0015035">
    <property type="term" value="F:protein-disulfide reductase activity"/>
    <property type="evidence" value="ECO:0007669"/>
    <property type="project" value="TreeGrafter"/>
</dbReference>
<dbReference type="Proteomes" id="UP000192775">
    <property type="component" value="Chromosome"/>
</dbReference>
<dbReference type="KEGG" id="cphy:B5808_06215"/>
<dbReference type="InterPro" id="IPR036249">
    <property type="entry name" value="Thioredoxin-like_sf"/>
</dbReference>
<dbReference type="RefSeq" id="WP_085018995.1">
    <property type="nucleotide sequence ID" value="NZ_BMHD01000002.1"/>
</dbReference>
<dbReference type="InterPro" id="IPR011990">
    <property type="entry name" value="TPR-like_helical_dom_sf"/>
</dbReference>
<dbReference type="InterPro" id="IPR013766">
    <property type="entry name" value="Thioredoxin_domain"/>
</dbReference>
<name>A0A1X9LIA0_9MICO</name>
<dbReference type="PANTHER" id="PTHR45663">
    <property type="entry name" value="GEO12009P1"/>
    <property type="match status" value="1"/>
</dbReference>
<comment type="similarity">
    <text evidence="1">Belongs to the thioredoxin family.</text>
</comment>
<reference evidence="3 4" key="1">
    <citation type="submission" date="2017-04" db="EMBL/GenBank/DDBJ databases">
        <authorList>
            <person name="Afonso C.L."/>
            <person name="Miller P.J."/>
            <person name="Scott M.A."/>
            <person name="Spackman E."/>
            <person name="Goraichik I."/>
            <person name="Dimitrov K.M."/>
            <person name="Suarez D.L."/>
            <person name="Swayne D.E."/>
        </authorList>
    </citation>
    <scope>NUCLEOTIDE SEQUENCE [LARGE SCALE GENOMIC DNA]</scope>
    <source>
        <strain evidence="4">XA(T)</strain>
    </source>
</reference>
<dbReference type="SUPFAM" id="SSF48452">
    <property type="entry name" value="TPR-like"/>
    <property type="match status" value="1"/>
</dbReference>
<dbReference type="PANTHER" id="PTHR45663:SF11">
    <property type="entry name" value="GEO12009P1"/>
    <property type="match status" value="1"/>
</dbReference>
<dbReference type="CDD" id="cd02956">
    <property type="entry name" value="ybbN"/>
    <property type="match status" value="1"/>
</dbReference>
<dbReference type="GO" id="GO:0005737">
    <property type="term" value="C:cytoplasm"/>
    <property type="evidence" value="ECO:0007669"/>
    <property type="project" value="TreeGrafter"/>
</dbReference>
<dbReference type="EMBL" id="CP020715">
    <property type="protein sequence ID" value="ARJ04857.1"/>
    <property type="molecule type" value="Genomic_DNA"/>
</dbReference>
<accession>A0A1X9LIA0</accession>
<dbReference type="Pfam" id="PF00085">
    <property type="entry name" value="Thioredoxin"/>
    <property type="match status" value="1"/>
</dbReference>
<dbReference type="STRING" id="1619308.B5808_06215"/>
<evidence type="ECO:0000313" key="3">
    <source>
        <dbReference type="EMBL" id="ARJ04857.1"/>
    </source>
</evidence>
<evidence type="ECO:0000256" key="2">
    <source>
        <dbReference type="ARBA" id="ARBA00023284"/>
    </source>
</evidence>
<dbReference type="SUPFAM" id="SSF52833">
    <property type="entry name" value="Thioredoxin-like"/>
    <property type="match status" value="1"/>
</dbReference>
<dbReference type="GO" id="GO:0006950">
    <property type="term" value="P:response to stress"/>
    <property type="evidence" value="ECO:0007669"/>
    <property type="project" value="UniProtKB-ARBA"/>
</dbReference>
<keyword evidence="4" id="KW-1185">Reference proteome</keyword>